<sequence>MDVSGREVGEILGLGQSQTTRLLASGLAGPGHRRGRSVLYDAAAVAALRDRPLVTEETPLPPACGDGVLLARVDPRGAEPGAWRELASGPWRLAFSRVLVLLVMRSTGPVPLVATVAGFVLGGAEVIDGRHTPEATTFELAEPGDWFDAFSDTRVPAGPGEPLLFWRCRWSAPMGHRRTTGLPVLGPVPPRHLRPVRPARPRATAG</sequence>
<gene>
    <name evidence="2" type="ORF">ACFPGP_20805</name>
</gene>
<keyword evidence="3" id="KW-1185">Reference proteome</keyword>
<evidence type="ECO:0000313" key="3">
    <source>
        <dbReference type="Proteomes" id="UP001596087"/>
    </source>
</evidence>
<reference evidence="3" key="1">
    <citation type="journal article" date="2019" name="Int. J. Syst. Evol. Microbiol.">
        <title>The Global Catalogue of Microorganisms (GCM) 10K type strain sequencing project: providing services to taxonomists for standard genome sequencing and annotation.</title>
        <authorList>
            <consortium name="The Broad Institute Genomics Platform"/>
            <consortium name="The Broad Institute Genome Sequencing Center for Infectious Disease"/>
            <person name="Wu L."/>
            <person name="Ma J."/>
        </authorList>
    </citation>
    <scope>NUCLEOTIDE SEQUENCE [LARGE SCALE GENOMIC DNA]</scope>
    <source>
        <strain evidence="3">DFY41</strain>
    </source>
</reference>
<evidence type="ECO:0000313" key="2">
    <source>
        <dbReference type="EMBL" id="MFC5179136.1"/>
    </source>
</evidence>
<evidence type="ECO:0000256" key="1">
    <source>
        <dbReference type="SAM" id="MobiDB-lite"/>
    </source>
</evidence>
<protein>
    <submittedName>
        <fullName evidence="2">Uncharacterized protein</fullName>
    </submittedName>
</protein>
<proteinExistence type="predicted"/>
<organism evidence="2 3">
    <name type="scientific">Nocardioides taihuensis</name>
    <dbReference type="NCBI Taxonomy" id="1835606"/>
    <lineage>
        <taxon>Bacteria</taxon>
        <taxon>Bacillati</taxon>
        <taxon>Actinomycetota</taxon>
        <taxon>Actinomycetes</taxon>
        <taxon>Propionibacteriales</taxon>
        <taxon>Nocardioidaceae</taxon>
        <taxon>Nocardioides</taxon>
    </lineage>
</organism>
<name>A0ABW0BP28_9ACTN</name>
<dbReference type="RefSeq" id="WP_378593039.1">
    <property type="nucleotide sequence ID" value="NZ_JBHSKD010000027.1"/>
</dbReference>
<comment type="caution">
    <text evidence="2">The sequence shown here is derived from an EMBL/GenBank/DDBJ whole genome shotgun (WGS) entry which is preliminary data.</text>
</comment>
<dbReference type="Proteomes" id="UP001596087">
    <property type="component" value="Unassembled WGS sequence"/>
</dbReference>
<feature type="region of interest" description="Disordered" evidence="1">
    <location>
        <begin position="180"/>
        <end position="206"/>
    </location>
</feature>
<dbReference type="EMBL" id="JBHSKD010000027">
    <property type="protein sequence ID" value="MFC5179136.1"/>
    <property type="molecule type" value="Genomic_DNA"/>
</dbReference>
<accession>A0ABW0BP28</accession>
<feature type="compositionally biased region" description="Basic residues" evidence="1">
    <location>
        <begin position="191"/>
        <end position="200"/>
    </location>
</feature>